<protein>
    <submittedName>
        <fullName evidence="2">Transposase</fullName>
    </submittedName>
</protein>
<dbReference type="KEGG" id="slk:SLUN_37920"/>
<dbReference type="Proteomes" id="UP000244201">
    <property type="component" value="Chromosome"/>
</dbReference>
<reference evidence="2 3" key="1">
    <citation type="submission" date="2018-01" db="EMBL/GenBank/DDBJ databases">
        <title>Complete genome sequence of Streptomyces lunaelactis MM109T, a Ferroverdin A producer isolated from cave moonmilk deposits.</title>
        <authorList>
            <person name="Naome A."/>
            <person name="Martinet L."/>
            <person name="Maciejewska M."/>
            <person name="Anderssen S."/>
            <person name="Adam D."/>
            <person name="Tenconi E."/>
            <person name="Deflandre B."/>
            <person name="Arguelles-Arias A."/>
            <person name="Calusinska M."/>
            <person name="Copieters W."/>
            <person name="Karim L."/>
            <person name="Hanikenne M."/>
            <person name="Baurain D."/>
            <person name="van Wezel G."/>
            <person name="Smargiasso N."/>
            <person name="de Pauw E."/>
            <person name="Delfosse P."/>
            <person name="Rigali S."/>
        </authorList>
    </citation>
    <scope>NUCLEOTIDE SEQUENCE [LARGE SCALE GENOMIC DNA]</scope>
    <source>
        <strain evidence="2 3">MM109</strain>
    </source>
</reference>
<keyword evidence="3" id="KW-1185">Reference proteome</keyword>
<dbReference type="OrthoDB" id="3400214at2"/>
<proteinExistence type="predicted"/>
<dbReference type="EMBL" id="CP026304">
    <property type="protein sequence ID" value="AVZ77080.1"/>
    <property type="molecule type" value="Genomic_DNA"/>
</dbReference>
<feature type="coiled-coil region" evidence="1">
    <location>
        <begin position="87"/>
        <end position="128"/>
    </location>
</feature>
<keyword evidence="1" id="KW-0175">Coiled coil</keyword>
<sequence>MRADNSRHIVAAARNRHEHTRARAIQALREIEAAGMAVTFDAVARAAGVSRSWLYTQPDLRAEIERLRTEQRCASAAPVPVQPRASDASLLRRLEAANERNRRLAEENRQLRRQLARALGDLRAARLQRLSAVGGTSSKLER</sequence>
<name>A0A2R4TD76_9ACTN</name>
<dbReference type="Gene3D" id="1.10.10.60">
    <property type="entry name" value="Homeodomain-like"/>
    <property type="match status" value="1"/>
</dbReference>
<dbReference type="Pfam" id="PF19776">
    <property type="entry name" value="DUF6262"/>
    <property type="match status" value="1"/>
</dbReference>
<evidence type="ECO:0000313" key="2">
    <source>
        <dbReference type="EMBL" id="AVZ77080.1"/>
    </source>
</evidence>
<dbReference type="GeneID" id="55661014"/>
<dbReference type="InterPro" id="IPR046229">
    <property type="entry name" value="TnpC-like"/>
</dbReference>
<accession>A0A2R4TD76</accession>
<dbReference type="RefSeq" id="WP_108154371.1">
    <property type="nucleotide sequence ID" value="NZ_CP026304.1"/>
</dbReference>
<organism evidence="2 3">
    <name type="scientific">Streptomyces lunaelactis</name>
    <dbReference type="NCBI Taxonomy" id="1535768"/>
    <lineage>
        <taxon>Bacteria</taxon>
        <taxon>Bacillati</taxon>
        <taxon>Actinomycetota</taxon>
        <taxon>Actinomycetes</taxon>
        <taxon>Kitasatosporales</taxon>
        <taxon>Streptomycetaceae</taxon>
        <taxon>Streptomyces</taxon>
    </lineage>
</organism>
<evidence type="ECO:0000256" key="1">
    <source>
        <dbReference type="SAM" id="Coils"/>
    </source>
</evidence>
<dbReference type="AlphaFoldDB" id="A0A2R4TD76"/>
<gene>
    <name evidence="2" type="ORF">SLUN_37920</name>
</gene>
<evidence type="ECO:0000313" key="3">
    <source>
        <dbReference type="Proteomes" id="UP000244201"/>
    </source>
</evidence>